<dbReference type="Pfam" id="PF02668">
    <property type="entry name" value="TauD"/>
    <property type="match status" value="1"/>
</dbReference>
<evidence type="ECO:0000259" key="2">
    <source>
        <dbReference type="Pfam" id="PF02668"/>
    </source>
</evidence>
<dbReference type="AlphaFoldDB" id="A0A0Q0DNS2"/>
<dbReference type="InterPro" id="IPR003819">
    <property type="entry name" value="TauD/TfdA-like"/>
</dbReference>
<accession>A0A0Q0DNS2</accession>
<evidence type="ECO:0000256" key="1">
    <source>
        <dbReference type="ARBA" id="ARBA00023002"/>
    </source>
</evidence>
<dbReference type="Proteomes" id="UP000050384">
    <property type="component" value="Unassembled WGS sequence"/>
</dbReference>
<proteinExistence type="predicted"/>
<sequence>MLDACTVSFPWLENDVLMLDNMLTAHSRAPFTGKRKVVVAMAQGHSDK</sequence>
<protein>
    <recommendedName>
        <fullName evidence="2">TauD/TfdA-like domain-containing protein</fullName>
    </recommendedName>
</protein>
<keyword evidence="1" id="KW-0560">Oxidoreductase</keyword>
<dbReference type="GO" id="GO:0016706">
    <property type="term" value="F:2-oxoglutarate-dependent dioxygenase activity"/>
    <property type="evidence" value="ECO:0007669"/>
    <property type="project" value="UniProtKB-ARBA"/>
</dbReference>
<dbReference type="SUPFAM" id="SSF51197">
    <property type="entry name" value="Clavaminate synthase-like"/>
    <property type="match status" value="1"/>
</dbReference>
<dbReference type="Gene3D" id="3.60.130.10">
    <property type="entry name" value="Clavaminate synthase-like"/>
    <property type="match status" value="1"/>
</dbReference>
<dbReference type="InterPro" id="IPR042098">
    <property type="entry name" value="TauD-like_sf"/>
</dbReference>
<feature type="domain" description="TauD/TfdA-like" evidence="2">
    <location>
        <begin position="4"/>
        <end position="41"/>
    </location>
</feature>
<name>A0A0Q0DNS2_PSESX</name>
<evidence type="ECO:0000313" key="4">
    <source>
        <dbReference type="Proteomes" id="UP000050384"/>
    </source>
</evidence>
<gene>
    <name evidence="3" type="ORF">ALO94_200461</name>
</gene>
<evidence type="ECO:0000313" key="3">
    <source>
        <dbReference type="EMBL" id="KPZ09299.1"/>
    </source>
</evidence>
<comment type="caution">
    <text evidence="3">The sequence shown here is derived from an EMBL/GenBank/DDBJ whole genome shotgun (WGS) entry which is preliminary data.</text>
</comment>
<dbReference type="EMBL" id="LJRI01000223">
    <property type="protein sequence ID" value="KPZ09299.1"/>
    <property type="molecule type" value="Genomic_DNA"/>
</dbReference>
<reference evidence="3 4" key="1">
    <citation type="submission" date="2015-09" db="EMBL/GenBank/DDBJ databases">
        <title>Genome announcement of multiple Pseudomonas syringae strains.</title>
        <authorList>
            <person name="Thakur S."/>
            <person name="Wang P.W."/>
            <person name="Gong Y."/>
            <person name="Weir B.S."/>
            <person name="Guttman D.S."/>
        </authorList>
    </citation>
    <scope>NUCLEOTIDE SEQUENCE [LARGE SCALE GENOMIC DNA]</scope>
    <source>
        <strain evidence="3 4">ICMP16929</strain>
    </source>
</reference>
<dbReference type="PATRIC" id="fig|264459.3.peg.5927"/>
<organism evidence="3 4">
    <name type="scientific">Pseudomonas syringae pv. spinaceae</name>
    <dbReference type="NCBI Taxonomy" id="264459"/>
    <lineage>
        <taxon>Bacteria</taxon>
        <taxon>Pseudomonadati</taxon>
        <taxon>Pseudomonadota</taxon>
        <taxon>Gammaproteobacteria</taxon>
        <taxon>Pseudomonadales</taxon>
        <taxon>Pseudomonadaceae</taxon>
        <taxon>Pseudomonas</taxon>
        <taxon>Pseudomonas syringae</taxon>
    </lineage>
</organism>